<dbReference type="Proteomes" id="UP000784294">
    <property type="component" value="Unassembled WGS sequence"/>
</dbReference>
<evidence type="ECO:0000256" key="1">
    <source>
        <dbReference type="SAM" id="MobiDB-lite"/>
    </source>
</evidence>
<comment type="caution">
    <text evidence="2">The sequence shown here is derived from an EMBL/GenBank/DDBJ whole genome shotgun (WGS) entry which is preliminary data.</text>
</comment>
<keyword evidence="3" id="KW-1185">Reference proteome</keyword>
<dbReference type="EMBL" id="CAAALY010046625">
    <property type="protein sequence ID" value="VEL20474.1"/>
    <property type="molecule type" value="Genomic_DNA"/>
</dbReference>
<feature type="compositionally biased region" description="Polar residues" evidence="1">
    <location>
        <begin position="37"/>
        <end position="48"/>
    </location>
</feature>
<feature type="region of interest" description="Disordered" evidence="1">
    <location>
        <begin position="30"/>
        <end position="50"/>
    </location>
</feature>
<name>A0A3S5FDR2_9PLAT</name>
<accession>A0A3S5FDR2</accession>
<evidence type="ECO:0000313" key="2">
    <source>
        <dbReference type="EMBL" id="VEL20474.1"/>
    </source>
</evidence>
<dbReference type="AlphaFoldDB" id="A0A3S5FDR2"/>
<proteinExistence type="predicted"/>
<organism evidence="2 3">
    <name type="scientific">Protopolystoma xenopodis</name>
    <dbReference type="NCBI Taxonomy" id="117903"/>
    <lineage>
        <taxon>Eukaryota</taxon>
        <taxon>Metazoa</taxon>
        <taxon>Spiralia</taxon>
        <taxon>Lophotrochozoa</taxon>
        <taxon>Platyhelminthes</taxon>
        <taxon>Monogenea</taxon>
        <taxon>Polyopisthocotylea</taxon>
        <taxon>Polystomatidea</taxon>
        <taxon>Polystomatidae</taxon>
        <taxon>Protopolystoma</taxon>
    </lineage>
</organism>
<evidence type="ECO:0000313" key="3">
    <source>
        <dbReference type="Proteomes" id="UP000784294"/>
    </source>
</evidence>
<sequence>MSFCSDDVHRMTVKSSARIHRGRRVVHRGPIRANLQYPPQGNRNTAFGETNLRIPSTRLFNRNETYSNIDLLKTSSKPGFSTLLCHVAKQ</sequence>
<reference evidence="2" key="1">
    <citation type="submission" date="2018-11" db="EMBL/GenBank/DDBJ databases">
        <authorList>
            <consortium name="Pathogen Informatics"/>
        </authorList>
    </citation>
    <scope>NUCLEOTIDE SEQUENCE</scope>
</reference>
<protein>
    <submittedName>
        <fullName evidence="2">Uncharacterized protein</fullName>
    </submittedName>
</protein>
<gene>
    <name evidence="2" type="ORF">PXEA_LOCUS13914</name>
</gene>